<accession>A0A8J3CR06</accession>
<dbReference type="PANTHER" id="PTHR47959">
    <property type="entry name" value="ATP-DEPENDENT RNA HELICASE RHLE-RELATED"/>
    <property type="match status" value="1"/>
</dbReference>
<proteinExistence type="inferred from homology"/>
<dbReference type="GO" id="GO:0003676">
    <property type="term" value="F:nucleic acid binding"/>
    <property type="evidence" value="ECO:0007669"/>
    <property type="project" value="InterPro"/>
</dbReference>
<dbReference type="EMBL" id="BMZH01000003">
    <property type="protein sequence ID" value="GHA88628.1"/>
    <property type="molecule type" value="Genomic_DNA"/>
</dbReference>
<evidence type="ECO:0000256" key="1">
    <source>
        <dbReference type="ARBA" id="ARBA00022741"/>
    </source>
</evidence>
<evidence type="ECO:0000259" key="8">
    <source>
        <dbReference type="PROSITE" id="PS51194"/>
    </source>
</evidence>
<dbReference type="Proteomes" id="UP000634004">
    <property type="component" value="Unassembled WGS sequence"/>
</dbReference>
<dbReference type="InterPro" id="IPR014001">
    <property type="entry name" value="Helicase_ATP-bd"/>
</dbReference>
<dbReference type="InterPro" id="IPR011545">
    <property type="entry name" value="DEAD/DEAH_box_helicase_dom"/>
</dbReference>
<reference evidence="9" key="2">
    <citation type="submission" date="2020-09" db="EMBL/GenBank/DDBJ databases">
        <authorList>
            <person name="Sun Q."/>
            <person name="Kim S."/>
        </authorList>
    </citation>
    <scope>NUCLEOTIDE SEQUENCE</scope>
    <source>
        <strain evidence="9">KCTC 32513</strain>
    </source>
</reference>
<keyword evidence="1" id="KW-0547">Nucleotide-binding</keyword>
<dbReference type="InterPro" id="IPR005580">
    <property type="entry name" value="DbpA/CsdA_RNA-bd_dom"/>
</dbReference>
<dbReference type="SMART" id="SM00487">
    <property type="entry name" value="DEXDc"/>
    <property type="match status" value="1"/>
</dbReference>
<dbReference type="CDD" id="cd12252">
    <property type="entry name" value="RRM_DbpA"/>
    <property type="match status" value="1"/>
</dbReference>
<keyword evidence="10" id="KW-1185">Reference proteome</keyword>
<dbReference type="GO" id="GO:0005524">
    <property type="term" value="F:ATP binding"/>
    <property type="evidence" value="ECO:0007669"/>
    <property type="project" value="UniProtKB-KW"/>
</dbReference>
<dbReference type="InterPro" id="IPR044742">
    <property type="entry name" value="DEAD/DEAH_RhlB"/>
</dbReference>
<keyword evidence="2" id="KW-0378">Hydrolase</keyword>
<feature type="compositionally biased region" description="Basic and acidic residues" evidence="6">
    <location>
        <begin position="449"/>
        <end position="460"/>
    </location>
</feature>
<name>A0A8J3CR06_9PROT</name>
<evidence type="ECO:0000256" key="3">
    <source>
        <dbReference type="ARBA" id="ARBA00022806"/>
    </source>
</evidence>
<dbReference type="GO" id="GO:0005829">
    <property type="term" value="C:cytosol"/>
    <property type="evidence" value="ECO:0007669"/>
    <property type="project" value="TreeGrafter"/>
</dbReference>
<dbReference type="SUPFAM" id="SSF52540">
    <property type="entry name" value="P-loop containing nucleoside triphosphate hydrolases"/>
    <property type="match status" value="1"/>
</dbReference>
<evidence type="ECO:0000313" key="10">
    <source>
        <dbReference type="Proteomes" id="UP000634004"/>
    </source>
</evidence>
<evidence type="ECO:0000256" key="4">
    <source>
        <dbReference type="ARBA" id="ARBA00022840"/>
    </source>
</evidence>
<feature type="compositionally biased region" description="Polar residues" evidence="6">
    <location>
        <begin position="540"/>
        <end position="549"/>
    </location>
</feature>
<dbReference type="PANTHER" id="PTHR47959:SF1">
    <property type="entry name" value="ATP-DEPENDENT RNA HELICASE DBPA"/>
    <property type="match status" value="1"/>
</dbReference>
<dbReference type="SMART" id="SM00490">
    <property type="entry name" value="HELICc"/>
    <property type="match status" value="1"/>
</dbReference>
<evidence type="ECO:0000313" key="9">
    <source>
        <dbReference type="EMBL" id="GHA88628.1"/>
    </source>
</evidence>
<keyword evidence="3 9" id="KW-0347">Helicase</keyword>
<dbReference type="Gene3D" id="3.40.50.300">
    <property type="entry name" value="P-loop containing nucleotide triphosphate hydrolases"/>
    <property type="match status" value="2"/>
</dbReference>
<reference evidence="9" key="1">
    <citation type="journal article" date="2014" name="Int. J. Syst. Evol. Microbiol.">
        <title>Complete genome sequence of Corynebacterium casei LMG S-19264T (=DSM 44701T), isolated from a smear-ripened cheese.</title>
        <authorList>
            <consortium name="US DOE Joint Genome Institute (JGI-PGF)"/>
            <person name="Walter F."/>
            <person name="Albersmeier A."/>
            <person name="Kalinowski J."/>
            <person name="Ruckert C."/>
        </authorList>
    </citation>
    <scope>NUCLEOTIDE SEQUENCE</scope>
    <source>
        <strain evidence="9">KCTC 32513</strain>
    </source>
</reference>
<comment type="similarity">
    <text evidence="5">Belongs to the DEAD box helicase family.</text>
</comment>
<evidence type="ECO:0000256" key="5">
    <source>
        <dbReference type="ARBA" id="ARBA00038437"/>
    </source>
</evidence>
<dbReference type="CDD" id="cd00268">
    <property type="entry name" value="DEADc"/>
    <property type="match status" value="1"/>
</dbReference>
<dbReference type="Pfam" id="PF03880">
    <property type="entry name" value="DbpA"/>
    <property type="match status" value="1"/>
</dbReference>
<dbReference type="Pfam" id="PF00271">
    <property type="entry name" value="Helicase_C"/>
    <property type="match status" value="1"/>
</dbReference>
<dbReference type="Pfam" id="PF00270">
    <property type="entry name" value="DEAD"/>
    <property type="match status" value="1"/>
</dbReference>
<evidence type="ECO:0000256" key="6">
    <source>
        <dbReference type="SAM" id="MobiDB-lite"/>
    </source>
</evidence>
<dbReference type="CDD" id="cd18787">
    <property type="entry name" value="SF2_C_DEAD"/>
    <property type="match status" value="1"/>
</dbReference>
<dbReference type="GO" id="GO:0003724">
    <property type="term" value="F:RNA helicase activity"/>
    <property type="evidence" value="ECO:0007669"/>
    <property type="project" value="TreeGrafter"/>
</dbReference>
<dbReference type="PROSITE" id="PS51194">
    <property type="entry name" value="HELICASE_CTER"/>
    <property type="match status" value="1"/>
</dbReference>
<sequence>MSNITHVHPALASALQKKGYETLTPVQDAVLDPKLQDQDLLVSAQTGSGKTVAFGLTMASTLLGDDERFLRADAPLALCIAPTRELAMQVKRELDWLYKDAGAKTLSCVGGMDAHAERGALRRGAHIVVGTPGRLCDHINRGALDLSYLKAVALDEADEMLKMGFREELEIILNAAPEDRRTLMFSATVPKSILGMTKKYQRNAVRVNTAAEAKQHVDIDYKAMSVATADKENAIINILRYYDAKNAIVFGDTRVAVNRMTQRFNNRGFSVVTLSGELSQAERSNAIQALRDGRAQVCVATDVAARGLDLPDLELVIHADVPRNREALLHRSGRTGRAGRKGTSALIVTPNRRRNAERLLQDANVTAEWCEAPSAEAITAKDNERLLANMVLDSEITDAERTLVVRLLKAHSPEHIATAFIRQYRMGQSAPEELLPANHKPSKAGPNGHGRDARPSGPRDDFSDGVWFSLNIGRKQKAEPKWILPMLLKSGGLKKGEIGAIKIIDKETFVEVAPQGVDRFLNTIGPGMKIEGAITVSTVHGQPNLSQRSEGGGQSRKPYNDAPRKPRGEKTYADKNKTPYEDRGAASDTRQDEQSSREKPASKRSSESGDAPLNRKPRKTTDGDFSSTEKPKKPHKKKIARAAALKSKGGVKKGERKNTRKKKT</sequence>
<feature type="compositionally biased region" description="Basic and acidic residues" evidence="6">
    <location>
        <begin position="558"/>
        <end position="607"/>
    </location>
</feature>
<organism evidence="9 10">
    <name type="scientific">Algimonas arctica</name>
    <dbReference type="NCBI Taxonomy" id="1479486"/>
    <lineage>
        <taxon>Bacteria</taxon>
        <taxon>Pseudomonadati</taxon>
        <taxon>Pseudomonadota</taxon>
        <taxon>Alphaproteobacteria</taxon>
        <taxon>Maricaulales</taxon>
        <taxon>Robiginitomaculaceae</taxon>
        <taxon>Algimonas</taxon>
    </lineage>
</organism>
<feature type="domain" description="Helicase ATP-binding" evidence="7">
    <location>
        <begin position="31"/>
        <end position="207"/>
    </location>
</feature>
<dbReference type="RefSeq" id="WP_189495971.1">
    <property type="nucleotide sequence ID" value="NZ_BMZH01000003.1"/>
</dbReference>
<evidence type="ECO:0000256" key="2">
    <source>
        <dbReference type="ARBA" id="ARBA00022801"/>
    </source>
</evidence>
<feature type="region of interest" description="Disordered" evidence="6">
    <location>
        <begin position="434"/>
        <end position="460"/>
    </location>
</feature>
<dbReference type="GO" id="GO:0016787">
    <property type="term" value="F:hydrolase activity"/>
    <property type="evidence" value="ECO:0007669"/>
    <property type="project" value="UniProtKB-KW"/>
</dbReference>
<feature type="region of interest" description="Disordered" evidence="6">
    <location>
        <begin position="540"/>
        <end position="664"/>
    </location>
</feature>
<comment type="caution">
    <text evidence="9">The sequence shown here is derived from an EMBL/GenBank/DDBJ whole genome shotgun (WGS) entry which is preliminary data.</text>
</comment>
<dbReference type="AlphaFoldDB" id="A0A8J3CR06"/>
<dbReference type="Gene3D" id="3.30.70.330">
    <property type="match status" value="1"/>
</dbReference>
<dbReference type="InterPro" id="IPR001650">
    <property type="entry name" value="Helicase_C-like"/>
</dbReference>
<gene>
    <name evidence="9" type="ORF">GCM10009069_09510</name>
</gene>
<dbReference type="PROSITE" id="PS51192">
    <property type="entry name" value="HELICASE_ATP_BIND_1"/>
    <property type="match status" value="1"/>
</dbReference>
<dbReference type="InterPro" id="IPR050079">
    <property type="entry name" value="DEAD_box_RNA_helicase"/>
</dbReference>
<feature type="domain" description="Helicase C-terminal" evidence="8">
    <location>
        <begin position="237"/>
        <end position="378"/>
    </location>
</feature>
<evidence type="ECO:0000259" key="7">
    <source>
        <dbReference type="PROSITE" id="PS51192"/>
    </source>
</evidence>
<keyword evidence="4" id="KW-0067">ATP-binding</keyword>
<protein>
    <submittedName>
        <fullName evidence="9">DEAD/DEAH box helicase</fullName>
    </submittedName>
</protein>
<dbReference type="InterPro" id="IPR012677">
    <property type="entry name" value="Nucleotide-bd_a/b_plait_sf"/>
</dbReference>
<dbReference type="InterPro" id="IPR027417">
    <property type="entry name" value="P-loop_NTPase"/>
</dbReference>
<feature type="compositionally biased region" description="Basic and acidic residues" evidence="6">
    <location>
        <begin position="619"/>
        <end position="631"/>
    </location>
</feature>